<dbReference type="EMBL" id="NAEW01000005">
    <property type="protein sequence ID" value="OQM41792.1"/>
    <property type="molecule type" value="Genomic_DNA"/>
</dbReference>
<dbReference type="PROSITE" id="PS51257">
    <property type="entry name" value="PROKAR_LIPOPROTEIN"/>
    <property type="match status" value="1"/>
</dbReference>
<evidence type="ECO:0000313" key="1">
    <source>
        <dbReference type="EMBL" id="BDN95261.1"/>
    </source>
</evidence>
<organism evidence="3 9">
    <name type="scientific">Citrobacter braakii</name>
    <dbReference type="NCBI Taxonomy" id="57706"/>
    <lineage>
        <taxon>Bacteria</taxon>
        <taxon>Pseudomonadati</taxon>
        <taxon>Pseudomonadota</taxon>
        <taxon>Gammaproteobacteria</taxon>
        <taxon>Enterobacterales</taxon>
        <taxon>Enterobacteriaceae</taxon>
        <taxon>Citrobacter</taxon>
        <taxon>Citrobacter freundii complex</taxon>
    </lineage>
</organism>
<accession>A0A1R0FWC2</accession>
<reference evidence="1" key="5">
    <citation type="submission" date="2022-07" db="EMBL/GenBank/DDBJ databases">
        <title>Complete genome sequence of carbapenem-resistant Citrobacter spp. in Japan.</title>
        <authorList>
            <person name="Maehana S."/>
            <person name="Suzuki M."/>
            <person name="Kitasato H."/>
        </authorList>
    </citation>
    <scope>NUCLEOTIDE SEQUENCE</scope>
    <source>
        <strain evidence="1">KAM621</strain>
    </source>
</reference>
<dbReference type="InterPro" id="IPR025318">
    <property type="entry name" value="DUF4223"/>
</dbReference>
<gene>
    <name evidence="1" type="primary">yhfL</name>
    <name evidence="4" type="ORF">BWD41_13515</name>
    <name evidence="5" type="ORF">BZK42_13960</name>
    <name evidence="2" type="ORF">H6P72_19440</name>
    <name evidence="3" type="ORF">ID160_07550</name>
    <name evidence="1" type="ORF">KAM621c_03660</name>
</gene>
<evidence type="ECO:0000313" key="9">
    <source>
        <dbReference type="Proteomes" id="UP000605024"/>
    </source>
</evidence>
<reference evidence="2 8" key="3">
    <citation type="submission" date="2020-08" db="EMBL/GenBank/DDBJ databases">
        <title>Emergence and comparative genomics analysis of Citrobacter in Fennec fox imported from North Africa to China.</title>
        <authorList>
            <person name="Zheng B."/>
        </authorList>
    </citation>
    <scope>NUCLEOTIDE SEQUENCE [LARGE SCALE GENOMIC DNA]</scope>
    <source>
        <strain evidence="2 8">FF371</strain>
    </source>
</reference>
<sequence length="56" mass="5882">MLKFAKITIVAGVLATLTACTGHVDNKKDNCTYDYFLHPAISISKIIGGCGPAADL</sequence>
<dbReference type="RefSeq" id="WP_016154783.1">
    <property type="nucleotide sequence ID" value="NZ_AP026382.1"/>
</dbReference>
<dbReference type="AlphaFoldDB" id="A0A1R0FWC2"/>
<evidence type="ECO:0000313" key="8">
    <source>
        <dbReference type="Proteomes" id="UP000586346"/>
    </source>
</evidence>
<dbReference type="EMBL" id="JACLAH010000006">
    <property type="protein sequence ID" value="MBC2648785.1"/>
    <property type="molecule type" value="Genomic_DNA"/>
</dbReference>
<reference evidence="3" key="4">
    <citation type="submission" date="2020-09" db="EMBL/GenBank/DDBJ databases">
        <title>Characterization of IncC plasmids in Enterobacterales of food-producing animals originating from China.</title>
        <authorList>
            <person name="Zhang Y."/>
            <person name="Lei C.-W."/>
        </authorList>
    </citation>
    <scope>NUCLEOTIDE SEQUENCE</scope>
    <source>
        <strain evidence="3">CC1</strain>
    </source>
</reference>
<dbReference type="EMBL" id="JACXSK010000003">
    <property type="protein sequence ID" value="MBD3122523.1"/>
    <property type="molecule type" value="Genomic_DNA"/>
</dbReference>
<evidence type="ECO:0000313" key="6">
    <source>
        <dbReference type="Proteomes" id="UP000185597"/>
    </source>
</evidence>
<proteinExistence type="predicted"/>
<dbReference type="Proteomes" id="UP001058317">
    <property type="component" value="Chromosome"/>
</dbReference>
<evidence type="ECO:0000313" key="7">
    <source>
        <dbReference type="Proteomes" id="UP000192573"/>
    </source>
</evidence>
<dbReference type="EMBL" id="AP026382">
    <property type="protein sequence ID" value="BDN95261.1"/>
    <property type="molecule type" value="Genomic_DNA"/>
</dbReference>
<dbReference type="OrthoDB" id="6505928at2"/>
<dbReference type="Proteomes" id="UP000185597">
    <property type="component" value="Unassembled WGS sequence"/>
</dbReference>
<dbReference type="EMBL" id="MTCP01000005">
    <property type="protein sequence ID" value="OLY68982.1"/>
    <property type="molecule type" value="Genomic_DNA"/>
</dbReference>
<protein>
    <submittedName>
        <fullName evidence="1">DUF4223 domain-containing protein</fullName>
    </submittedName>
    <submittedName>
        <fullName evidence="3">YhfL family protein</fullName>
    </submittedName>
</protein>
<dbReference type="GeneID" id="66272517"/>
<reference evidence="4 6" key="1">
    <citation type="submission" date="2017-01" db="EMBL/GenBank/DDBJ databases">
        <title>First report of the plasmid-mediated mcr-1 gene in Citrobacter freudii.</title>
        <authorList>
            <person name="Liu J."/>
            <person name="Yang Y."/>
            <person name="Li Y."/>
            <person name="Liu D."/>
            <person name="Tuo H."/>
            <person name="Davis M."/>
            <person name="Zhang A."/>
        </authorList>
    </citation>
    <scope>NUCLEOTIDE SEQUENCE [LARGE SCALE GENOMIC DNA]</scope>
    <source>
        <strain evidence="4 6">SCC4</strain>
    </source>
</reference>
<dbReference type="Pfam" id="PF13978">
    <property type="entry name" value="DUF4223"/>
    <property type="match status" value="1"/>
</dbReference>
<reference evidence="5 7" key="2">
    <citation type="submission" date="2017-03" db="EMBL/GenBank/DDBJ databases">
        <authorList>
            <person name="Afonso C.L."/>
            <person name="Miller P.J."/>
            <person name="Scott M.A."/>
            <person name="Spackman E."/>
            <person name="Goraichik I."/>
            <person name="Dimitrov K.M."/>
            <person name="Suarez D.L."/>
            <person name="Swayne D.E."/>
        </authorList>
    </citation>
    <scope>NUCLEOTIDE SEQUENCE [LARGE SCALE GENOMIC DNA]</scope>
    <source>
        <strain evidence="5 7">ATCC 51113</strain>
    </source>
</reference>
<dbReference type="Proteomes" id="UP000192573">
    <property type="component" value="Unassembled WGS sequence"/>
</dbReference>
<evidence type="ECO:0000313" key="5">
    <source>
        <dbReference type="EMBL" id="OQM41792.1"/>
    </source>
</evidence>
<keyword evidence="8" id="KW-1185">Reference proteome</keyword>
<evidence type="ECO:0000313" key="3">
    <source>
        <dbReference type="EMBL" id="MBD3122523.1"/>
    </source>
</evidence>
<evidence type="ECO:0000313" key="4">
    <source>
        <dbReference type="EMBL" id="OLY68982.1"/>
    </source>
</evidence>
<dbReference type="Proteomes" id="UP000586346">
    <property type="component" value="Unassembled WGS sequence"/>
</dbReference>
<dbReference type="Proteomes" id="UP000605024">
    <property type="component" value="Unassembled WGS sequence"/>
</dbReference>
<name>A0A1R0FWC2_CITBR</name>
<evidence type="ECO:0000313" key="2">
    <source>
        <dbReference type="EMBL" id="MBC2648785.1"/>
    </source>
</evidence>